<sequence length="538" mass="60076">MRRSPEVDPDIAGGSVDPAAAPPWWRDSVFYQVYVRSFADSDGDGVGDLEGIRSRLGYLELLGVDALWLTPFYRSPMADHGYDVADARDVDPLFGDLAAFDRLIADAHAQNIKVTVDLVPNHSSDQHDWFQAALVAGQGSPERERYIFREGRGPDGAEPPNNWPSIFGGPAWTRVDDGQWYLHLFAPEQPDLNWQHPEVWADLEQTLRFWLDRGVDGFRIDVAHGMVKPAGLPDMNPEDMPGPHLLFDNNRDPRFDNDGVHDIHRMIRKVMDEYPGRMAVGEIWVQDDERMSRYVRPDELHLGFNFRLVETDFDADGIRGAIDHSLAAVREVGALPTWTLSNHDVVRHVTRYGGGELGVKRARAMTLVELALPGVVYLYNGEELGLPNVELPDWALQDPSWERSGHTERGRDGCRVPMPWEGENPPFGFSPGDNTWLPMPPEWAALTVEAQLEDPASMLSLYRQALELRKSHEALRGDEVEWYGAPAGCFAFRRKPGGLICALNTSGALVPLPPGEVLLTSGPLEGEHLPPDTAAWLV</sequence>
<dbReference type="InterPro" id="IPR045857">
    <property type="entry name" value="O16G_dom_2"/>
</dbReference>
<organism evidence="4 5">
    <name type="scientific">Crossiella cryophila</name>
    <dbReference type="NCBI Taxonomy" id="43355"/>
    <lineage>
        <taxon>Bacteria</taxon>
        <taxon>Bacillati</taxon>
        <taxon>Actinomycetota</taxon>
        <taxon>Actinomycetes</taxon>
        <taxon>Pseudonocardiales</taxon>
        <taxon>Pseudonocardiaceae</taxon>
        <taxon>Crossiella</taxon>
    </lineage>
</organism>
<dbReference type="EMBL" id="JACHMH010000001">
    <property type="protein sequence ID" value="MBB4676244.1"/>
    <property type="molecule type" value="Genomic_DNA"/>
</dbReference>
<evidence type="ECO:0000313" key="5">
    <source>
        <dbReference type="Proteomes" id="UP000533598"/>
    </source>
</evidence>
<dbReference type="EC" id="3.2.1.20" evidence="4"/>
<evidence type="ECO:0000313" key="4">
    <source>
        <dbReference type="EMBL" id="MBB4676244.1"/>
    </source>
</evidence>
<dbReference type="GO" id="GO:0004558">
    <property type="term" value="F:alpha-1,4-glucosidase activity"/>
    <property type="evidence" value="ECO:0007669"/>
    <property type="project" value="UniProtKB-EC"/>
</dbReference>
<dbReference type="PANTHER" id="PTHR10357">
    <property type="entry name" value="ALPHA-AMYLASE FAMILY MEMBER"/>
    <property type="match status" value="1"/>
</dbReference>
<reference evidence="4 5" key="1">
    <citation type="submission" date="2020-08" db="EMBL/GenBank/DDBJ databases">
        <title>Sequencing the genomes of 1000 actinobacteria strains.</title>
        <authorList>
            <person name="Klenk H.-P."/>
        </authorList>
    </citation>
    <scope>NUCLEOTIDE SEQUENCE [LARGE SCALE GENOMIC DNA]</scope>
    <source>
        <strain evidence="4 5">DSM 44230</strain>
    </source>
</reference>
<evidence type="ECO:0000259" key="3">
    <source>
        <dbReference type="SMART" id="SM00642"/>
    </source>
</evidence>
<keyword evidence="4" id="KW-0378">Hydrolase</keyword>
<keyword evidence="4" id="KW-0326">Glycosidase</keyword>
<accession>A0A7W7C809</accession>
<name>A0A7W7C809_9PSEU</name>
<dbReference type="GO" id="GO:0009313">
    <property type="term" value="P:oligosaccharide catabolic process"/>
    <property type="evidence" value="ECO:0007669"/>
    <property type="project" value="TreeGrafter"/>
</dbReference>
<dbReference type="Pfam" id="PF00128">
    <property type="entry name" value="Alpha-amylase"/>
    <property type="match status" value="1"/>
</dbReference>
<comment type="similarity">
    <text evidence="1">Belongs to the glycosyl hydrolase 13 family.</text>
</comment>
<keyword evidence="2" id="KW-0325">Glycoprotein</keyword>
<dbReference type="Gene3D" id="3.20.20.80">
    <property type="entry name" value="Glycosidases"/>
    <property type="match status" value="2"/>
</dbReference>
<dbReference type="InterPro" id="IPR006047">
    <property type="entry name" value="GH13_cat_dom"/>
</dbReference>
<dbReference type="FunFam" id="3.90.400.10:FF:000001">
    <property type="entry name" value="Maltase A3, isoform A"/>
    <property type="match status" value="1"/>
</dbReference>
<dbReference type="CDD" id="cd11332">
    <property type="entry name" value="AmyAc_OligoGlu_TS"/>
    <property type="match status" value="1"/>
</dbReference>
<comment type="caution">
    <text evidence="4">The sequence shown here is derived from an EMBL/GenBank/DDBJ whole genome shotgun (WGS) entry which is preliminary data.</text>
</comment>
<dbReference type="Gene3D" id="3.90.400.10">
    <property type="entry name" value="Oligo-1,6-glucosidase, Domain 2"/>
    <property type="match status" value="1"/>
</dbReference>
<dbReference type="InterPro" id="IPR017853">
    <property type="entry name" value="GH"/>
</dbReference>
<dbReference type="Proteomes" id="UP000533598">
    <property type="component" value="Unassembled WGS sequence"/>
</dbReference>
<dbReference type="AlphaFoldDB" id="A0A7W7C809"/>
<dbReference type="PANTHER" id="PTHR10357:SF179">
    <property type="entry name" value="NEUTRAL AND BASIC AMINO ACID TRANSPORT PROTEIN RBAT"/>
    <property type="match status" value="1"/>
</dbReference>
<feature type="domain" description="Glycosyl hydrolase family 13 catalytic" evidence="3">
    <location>
        <begin position="32"/>
        <end position="415"/>
    </location>
</feature>
<dbReference type="GO" id="GO:0004556">
    <property type="term" value="F:alpha-amylase activity"/>
    <property type="evidence" value="ECO:0007669"/>
    <property type="project" value="TreeGrafter"/>
</dbReference>
<keyword evidence="5" id="KW-1185">Reference proteome</keyword>
<gene>
    <name evidence="4" type="ORF">HNR67_002362</name>
</gene>
<dbReference type="SMART" id="SM00642">
    <property type="entry name" value="Aamy"/>
    <property type="match status" value="1"/>
</dbReference>
<proteinExistence type="inferred from homology"/>
<dbReference type="SUPFAM" id="SSF51445">
    <property type="entry name" value="(Trans)glycosidases"/>
    <property type="match status" value="1"/>
</dbReference>
<evidence type="ECO:0000256" key="2">
    <source>
        <dbReference type="ARBA" id="ARBA00023180"/>
    </source>
</evidence>
<evidence type="ECO:0000256" key="1">
    <source>
        <dbReference type="ARBA" id="ARBA00008061"/>
    </source>
</evidence>
<protein>
    <submittedName>
        <fullName evidence="4">Alpha-glucosidase</fullName>
        <ecNumber evidence="4">3.2.1.20</ecNumber>
    </submittedName>
</protein>